<dbReference type="Proteomes" id="UP000831532">
    <property type="component" value="Chromosome"/>
</dbReference>
<evidence type="ECO:0000313" key="1">
    <source>
        <dbReference type="EMBL" id="UOD31662.1"/>
    </source>
</evidence>
<organism evidence="1 2">
    <name type="scientific">Massilia violaceinigra</name>
    <dbReference type="NCBI Taxonomy" id="2045208"/>
    <lineage>
        <taxon>Bacteria</taxon>
        <taxon>Pseudomonadati</taxon>
        <taxon>Pseudomonadota</taxon>
        <taxon>Betaproteobacteria</taxon>
        <taxon>Burkholderiales</taxon>
        <taxon>Oxalobacteraceae</taxon>
        <taxon>Telluria group</taxon>
        <taxon>Massilia</taxon>
    </lineage>
</organism>
<dbReference type="EMBL" id="CP063361">
    <property type="protein sequence ID" value="UOD31662.1"/>
    <property type="molecule type" value="Genomic_DNA"/>
</dbReference>
<keyword evidence="2" id="KW-1185">Reference proteome</keyword>
<reference evidence="1 2" key="1">
    <citation type="submission" date="2020-10" db="EMBL/GenBank/DDBJ databases">
        <title>Genome analysis of Massilia species.</title>
        <authorList>
            <person name="Jung D.-H."/>
        </authorList>
    </citation>
    <scope>NUCLEOTIDE SEQUENCE [LARGE SCALE GENOMIC DNA]</scope>
    <source>
        <strain evidence="2">sipir</strain>
    </source>
</reference>
<sequence length="232" mass="25808">MIAGQLLLAYHGCDITTRDDLVSGRLVHLDPSENSYDWLGPGVYFFEGDCERAYLFANASHNSPEKMYTARPIGTPAVVGAILRVQSWLDMTTQAGINEFDKAYQGMLTGMANIGIPMPENRPAGEDDTDVILRRLDNAVFTFIHHVRANHDPPLAPFQAVRGAFPQGAEMAPKSGFHRGTHVQIALRDSGCLEGWFLPIGEHLLSDQEYDNAIARRDAMAFKRKPRKRLLT</sequence>
<proteinExistence type="predicted"/>
<evidence type="ECO:0000313" key="2">
    <source>
        <dbReference type="Proteomes" id="UP000831532"/>
    </source>
</evidence>
<dbReference type="SUPFAM" id="SSF56399">
    <property type="entry name" value="ADP-ribosylation"/>
    <property type="match status" value="1"/>
</dbReference>
<protein>
    <submittedName>
        <fullName evidence="1">Uncharacterized protein</fullName>
    </submittedName>
</protein>
<gene>
    <name evidence="1" type="ORF">INH39_08255</name>
</gene>
<name>A0ABY4AAN9_9BURK</name>
<dbReference type="RefSeq" id="WP_243492774.1">
    <property type="nucleotide sequence ID" value="NZ_CP063361.1"/>
</dbReference>
<accession>A0ABY4AAN9</accession>